<comment type="caution">
    <text evidence="1">The sequence shown here is derived from an EMBL/GenBank/DDBJ whole genome shotgun (WGS) entry which is preliminary data.</text>
</comment>
<proteinExistence type="predicted"/>
<dbReference type="EMBL" id="LGRX02014696">
    <property type="protein sequence ID" value="KAK3264245.1"/>
    <property type="molecule type" value="Genomic_DNA"/>
</dbReference>
<sequence length="140" mass="15380">MWSMTCKRLQIFYSQLHLNVPAEMFHERSPYYSARWVEVHGGRNSLYYGAMRVECGALEVEGECGALGPEGECGALEPEGECGALGPEGECGGAGLFPFALGRSRCYGAWRVELPEGHKTLYYESQFILCIGTTGVSRLS</sequence>
<organism evidence="1 2">
    <name type="scientific">Cymbomonas tetramitiformis</name>
    <dbReference type="NCBI Taxonomy" id="36881"/>
    <lineage>
        <taxon>Eukaryota</taxon>
        <taxon>Viridiplantae</taxon>
        <taxon>Chlorophyta</taxon>
        <taxon>Pyramimonadophyceae</taxon>
        <taxon>Pyramimonadales</taxon>
        <taxon>Pyramimonadaceae</taxon>
        <taxon>Cymbomonas</taxon>
    </lineage>
</organism>
<evidence type="ECO:0000313" key="1">
    <source>
        <dbReference type="EMBL" id="KAK3264245.1"/>
    </source>
</evidence>
<name>A0AAE0KXP1_9CHLO</name>
<protein>
    <submittedName>
        <fullName evidence="1">Uncharacterized protein</fullName>
    </submittedName>
</protein>
<evidence type="ECO:0000313" key="2">
    <source>
        <dbReference type="Proteomes" id="UP001190700"/>
    </source>
</evidence>
<keyword evidence="2" id="KW-1185">Reference proteome</keyword>
<gene>
    <name evidence="1" type="ORF">CYMTET_27002</name>
</gene>
<dbReference type="AlphaFoldDB" id="A0AAE0KXP1"/>
<dbReference type="Proteomes" id="UP001190700">
    <property type="component" value="Unassembled WGS sequence"/>
</dbReference>
<accession>A0AAE0KXP1</accession>
<reference evidence="1 2" key="1">
    <citation type="journal article" date="2015" name="Genome Biol. Evol.">
        <title>Comparative Genomics of a Bacterivorous Green Alga Reveals Evolutionary Causalities and Consequences of Phago-Mixotrophic Mode of Nutrition.</title>
        <authorList>
            <person name="Burns J.A."/>
            <person name="Paasch A."/>
            <person name="Narechania A."/>
            <person name="Kim E."/>
        </authorList>
    </citation>
    <scope>NUCLEOTIDE SEQUENCE [LARGE SCALE GENOMIC DNA]</scope>
    <source>
        <strain evidence="1 2">PLY_AMNH</strain>
    </source>
</reference>